<proteinExistence type="predicted"/>
<dbReference type="AlphaFoldDB" id="A0A6J7IGS0"/>
<evidence type="ECO:0000313" key="2">
    <source>
        <dbReference type="EMBL" id="CAB4929756.1"/>
    </source>
</evidence>
<keyword evidence="1" id="KW-0472">Membrane</keyword>
<keyword evidence="1" id="KW-1133">Transmembrane helix</keyword>
<protein>
    <submittedName>
        <fullName evidence="2">Unannotated protein</fullName>
    </submittedName>
</protein>
<gene>
    <name evidence="2" type="ORF">UFOPK3674_01070</name>
</gene>
<dbReference type="EMBL" id="CAFBMX010000005">
    <property type="protein sequence ID" value="CAB4929756.1"/>
    <property type="molecule type" value="Genomic_DNA"/>
</dbReference>
<organism evidence="2">
    <name type="scientific">freshwater metagenome</name>
    <dbReference type="NCBI Taxonomy" id="449393"/>
    <lineage>
        <taxon>unclassified sequences</taxon>
        <taxon>metagenomes</taxon>
        <taxon>ecological metagenomes</taxon>
    </lineage>
</organism>
<evidence type="ECO:0000256" key="1">
    <source>
        <dbReference type="SAM" id="Phobius"/>
    </source>
</evidence>
<feature type="transmembrane region" description="Helical" evidence="1">
    <location>
        <begin position="12"/>
        <end position="33"/>
    </location>
</feature>
<reference evidence="2" key="1">
    <citation type="submission" date="2020-05" db="EMBL/GenBank/DDBJ databases">
        <authorList>
            <person name="Chiriac C."/>
            <person name="Salcher M."/>
            <person name="Ghai R."/>
            <person name="Kavagutti S V."/>
        </authorList>
    </citation>
    <scope>NUCLEOTIDE SEQUENCE</scope>
</reference>
<feature type="transmembrane region" description="Helical" evidence="1">
    <location>
        <begin position="39"/>
        <end position="60"/>
    </location>
</feature>
<accession>A0A6J7IGS0</accession>
<keyword evidence="1" id="KW-0812">Transmembrane</keyword>
<name>A0A6J7IGS0_9ZZZZ</name>
<sequence>MSDDGQQSMRQRITTLTSLALVVLGIAMIVRTVTAGGGALAVGLLLGVLFIAAGIGRIWVARTGGARR</sequence>